<evidence type="ECO:0000313" key="3">
    <source>
        <dbReference type="Proteomes" id="UP000199120"/>
    </source>
</evidence>
<protein>
    <recommendedName>
        <fullName evidence="4">Lipoprotein</fullName>
    </recommendedName>
</protein>
<evidence type="ECO:0000313" key="2">
    <source>
        <dbReference type="EMBL" id="SEL76296.1"/>
    </source>
</evidence>
<keyword evidence="1" id="KW-0732">Signal</keyword>
<organism evidence="2 3">
    <name type="scientific">Paraburkholderia caballeronis</name>
    <dbReference type="NCBI Taxonomy" id="416943"/>
    <lineage>
        <taxon>Bacteria</taxon>
        <taxon>Pseudomonadati</taxon>
        <taxon>Pseudomonadota</taxon>
        <taxon>Betaproteobacteria</taxon>
        <taxon>Burkholderiales</taxon>
        <taxon>Burkholderiaceae</taxon>
        <taxon>Paraburkholderia</taxon>
    </lineage>
</organism>
<proteinExistence type="predicted"/>
<dbReference type="Proteomes" id="UP000199120">
    <property type="component" value="Unassembled WGS sequence"/>
</dbReference>
<gene>
    <name evidence="2" type="ORF">SAMN05192542_11348</name>
</gene>
<feature type="chain" id="PRO_5030029277" description="Lipoprotein" evidence="1">
    <location>
        <begin position="24"/>
        <end position="70"/>
    </location>
</feature>
<dbReference type="EMBL" id="FOAJ01000013">
    <property type="protein sequence ID" value="SEL76296.1"/>
    <property type="molecule type" value="Genomic_DNA"/>
</dbReference>
<evidence type="ECO:0008006" key="4">
    <source>
        <dbReference type="Google" id="ProtNLM"/>
    </source>
</evidence>
<reference evidence="3" key="1">
    <citation type="submission" date="2016-10" db="EMBL/GenBank/DDBJ databases">
        <authorList>
            <person name="Varghese N."/>
            <person name="Submissions S."/>
        </authorList>
    </citation>
    <scope>NUCLEOTIDE SEQUENCE [LARGE SCALE GENOMIC DNA]</scope>
    <source>
        <strain evidence="3">LMG 26416</strain>
    </source>
</reference>
<dbReference type="AlphaFoldDB" id="A0A1H7SW44"/>
<feature type="signal peptide" evidence="1">
    <location>
        <begin position="1"/>
        <end position="23"/>
    </location>
</feature>
<accession>A0A1H7SW44</accession>
<evidence type="ECO:0000256" key="1">
    <source>
        <dbReference type="SAM" id="SignalP"/>
    </source>
</evidence>
<keyword evidence="3" id="KW-1185">Reference proteome</keyword>
<dbReference type="PROSITE" id="PS51257">
    <property type="entry name" value="PROKAR_LIPOPROTEIN"/>
    <property type="match status" value="1"/>
</dbReference>
<name>A0A1H7SW44_9BURK</name>
<dbReference type="RefSeq" id="WP_090550323.1">
    <property type="nucleotide sequence ID" value="NZ_FNSR01000002.1"/>
</dbReference>
<sequence length="70" mass="7092">MKRFVYVAVVAALAFGAAGCRKAHNAGNDSMRSGAGGIVASNGQAGVVREMQPVRSSAAVERVMPSASGR</sequence>